<keyword evidence="4" id="KW-0472">Membrane</keyword>
<dbReference type="InterPro" id="IPR032675">
    <property type="entry name" value="LRR_dom_sf"/>
</dbReference>
<keyword evidence="4" id="KW-0812">Transmembrane</keyword>
<keyword evidence="1" id="KW-0433">Leucine-rich repeat</keyword>
<gene>
    <name evidence="6" type="primary">Dana\GF15777</name>
    <name evidence="6" type="synonym">dana_GLEANR_16541</name>
    <name evidence="6" type="ORF">GF15777</name>
</gene>
<dbReference type="PROSITE" id="PS51450">
    <property type="entry name" value="LRR"/>
    <property type="match status" value="1"/>
</dbReference>
<feature type="signal peptide" evidence="5">
    <location>
        <begin position="1"/>
        <end position="23"/>
    </location>
</feature>
<dbReference type="PhylomeDB" id="B3MJG2"/>
<evidence type="ECO:0000313" key="6">
    <source>
        <dbReference type="EMBL" id="EDV32330.1"/>
    </source>
</evidence>
<dbReference type="SUPFAM" id="SSF52058">
    <property type="entry name" value="L domain-like"/>
    <property type="match status" value="1"/>
</dbReference>
<evidence type="ECO:0000313" key="7">
    <source>
        <dbReference type="Proteomes" id="UP000007801"/>
    </source>
</evidence>
<name>B3MJG2_DROAN</name>
<keyword evidence="3" id="KW-0677">Repeat</keyword>
<dbReference type="OrthoDB" id="72369at2759"/>
<dbReference type="KEGG" id="dan:6498582"/>
<keyword evidence="7" id="KW-1185">Reference proteome</keyword>
<dbReference type="InterPro" id="IPR050328">
    <property type="entry name" value="Dev_Immune_Receptor"/>
</dbReference>
<evidence type="ECO:0000256" key="4">
    <source>
        <dbReference type="SAM" id="Phobius"/>
    </source>
</evidence>
<dbReference type="eggNOG" id="KOG0619">
    <property type="taxonomic scope" value="Eukaryota"/>
</dbReference>
<dbReference type="InterPro" id="IPR003591">
    <property type="entry name" value="Leu-rich_rpt_typical-subtyp"/>
</dbReference>
<accession>B3MJG2</accession>
<dbReference type="PANTHER" id="PTHR24373:SF392">
    <property type="entry name" value="NEPHROCAN"/>
    <property type="match status" value="1"/>
</dbReference>
<evidence type="ECO:0000256" key="3">
    <source>
        <dbReference type="ARBA" id="ARBA00022737"/>
    </source>
</evidence>
<evidence type="ECO:0000256" key="5">
    <source>
        <dbReference type="SAM" id="SignalP"/>
    </source>
</evidence>
<keyword evidence="4" id="KW-1133">Transmembrane helix</keyword>
<dbReference type="SMART" id="SM00369">
    <property type="entry name" value="LRR_TYP"/>
    <property type="match status" value="5"/>
</dbReference>
<dbReference type="Proteomes" id="UP000007801">
    <property type="component" value="Unassembled WGS sequence"/>
</dbReference>
<dbReference type="AlphaFoldDB" id="B3MJG2"/>
<dbReference type="FunCoup" id="B3MJG2">
    <property type="interactions" value="1"/>
</dbReference>
<dbReference type="EMBL" id="CH902620">
    <property type="protein sequence ID" value="EDV32330.1"/>
    <property type="molecule type" value="Genomic_DNA"/>
</dbReference>
<dbReference type="PANTHER" id="PTHR24373">
    <property type="entry name" value="SLIT RELATED LEUCINE-RICH REPEAT NEURONAL PROTEIN"/>
    <property type="match status" value="1"/>
</dbReference>
<feature type="chain" id="PRO_5002793388" description="LRRCT domain-containing protein" evidence="5">
    <location>
        <begin position="24"/>
        <end position="496"/>
    </location>
</feature>
<dbReference type="Gene3D" id="3.80.10.10">
    <property type="entry name" value="Ribonuclease Inhibitor"/>
    <property type="match status" value="2"/>
</dbReference>
<keyword evidence="2 5" id="KW-0732">Signal</keyword>
<reference evidence="6 7" key="1">
    <citation type="journal article" date="2007" name="Nature">
        <title>Evolution of genes and genomes on the Drosophila phylogeny.</title>
        <authorList>
            <consortium name="Drosophila 12 Genomes Consortium"/>
            <person name="Clark A.G."/>
            <person name="Eisen M.B."/>
            <person name="Smith D.R."/>
            <person name="Bergman C.M."/>
            <person name="Oliver B."/>
            <person name="Markow T.A."/>
            <person name="Kaufman T.C."/>
            <person name="Kellis M."/>
            <person name="Gelbart W."/>
            <person name="Iyer V.N."/>
            <person name="Pollard D.A."/>
            <person name="Sackton T.B."/>
            <person name="Larracuente A.M."/>
            <person name="Singh N.D."/>
            <person name="Abad J.P."/>
            <person name="Abt D.N."/>
            <person name="Adryan B."/>
            <person name="Aguade M."/>
            <person name="Akashi H."/>
            <person name="Anderson W.W."/>
            <person name="Aquadro C.F."/>
            <person name="Ardell D.H."/>
            <person name="Arguello R."/>
            <person name="Artieri C.G."/>
            <person name="Barbash D.A."/>
            <person name="Barker D."/>
            <person name="Barsanti P."/>
            <person name="Batterham P."/>
            <person name="Batzoglou S."/>
            <person name="Begun D."/>
            <person name="Bhutkar A."/>
            <person name="Blanco E."/>
            <person name="Bosak S.A."/>
            <person name="Bradley R.K."/>
            <person name="Brand A.D."/>
            <person name="Brent M.R."/>
            <person name="Brooks A.N."/>
            <person name="Brown R.H."/>
            <person name="Butlin R.K."/>
            <person name="Caggese C."/>
            <person name="Calvi B.R."/>
            <person name="Bernardo de Carvalho A."/>
            <person name="Caspi A."/>
            <person name="Castrezana S."/>
            <person name="Celniker S.E."/>
            <person name="Chang J.L."/>
            <person name="Chapple C."/>
            <person name="Chatterji S."/>
            <person name="Chinwalla A."/>
            <person name="Civetta A."/>
            <person name="Clifton S.W."/>
            <person name="Comeron J.M."/>
            <person name="Costello J.C."/>
            <person name="Coyne J.A."/>
            <person name="Daub J."/>
            <person name="David R.G."/>
            <person name="Delcher A.L."/>
            <person name="Delehaunty K."/>
            <person name="Do C.B."/>
            <person name="Ebling H."/>
            <person name="Edwards K."/>
            <person name="Eickbush T."/>
            <person name="Evans J.D."/>
            <person name="Filipski A."/>
            <person name="Findeiss S."/>
            <person name="Freyhult E."/>
            <person name="Fulton L."/>
            <person name="Fulton R."/>
            <person name="Garcia A.C."/>
            <person name="Gardiner A."/>
            <person name="Garfield D.A."/>
            <person name="Garvin B.E."/>
            <person name="Gibson G."/>
            <person name="Gilbert D."/>
            <person name="Gnerre S."/>
            <person name="Godfrey J."/>
            <person name="Good R."/>
            <person name="Gotea V."/>
            <person name="Gravely B."/>
            <person name="Greenberg A.J."/>
            <person name="Griffiths-Jones S."/>
            <person name="Gross S."/>
            <person name="Guigo R."/>
            <person name="Gustafson E.A."/>
            <person name="Haerty W."/>
            <person name="Hahn M.W."/>
            <person name="Halligan D.L."/>
            <person name="Halpern A.L."/>
            <person name="Halter G.M."/>
            <person name="Han M.V."/>
            <person name="Heger A."/>
            <person name="Hillier L."/>
            <person name="Hinrichs A.S."/>
            <person name="Holmes I."/>
            <person name="Hoskins R.A."/>
            <person name="Hubisz M.J."/>
            <person name="Hultmark D."/>
            <person name="Huntley M.A."/>
            <person name="Jaffe D.B."/>
            <person name="Jagadeeshan S."/>
            <person name="Jeck W.R."/>
            <person name="Johnson J."/>
            <person name="Jones C.D."/>
            <person name="Jordan W.C."/>
            <person name="Karpen G.H."/>
            <person name="Kataoka E."/>
            <person name="Keightley P.D."/>
            <person name="Kheradpour P."/>
            <person name="Kirkness E.F."/>
            <person name="Koerich L.B."/>
            <person name="Kristiansen K."/>
            <person name="Kudrna D."/>
            <person name="Kulathinal R.J."/>
            <person name="Kumar S."/>
            <person name="Kwok R."/>
            <person name="Lander E."/>
            <person name="Langley C.H."/>
            <person name="Lapoint R."/>
            <person name="Lazzaro B.P."/>
            <person name="Lee S.J."/>
            <person name="Levesque L."/>
            <person name="Li R."/>
            <person name="Lin C.F."/>
            <person name="Lin M.F."/>
            <person name="Lindblad-Toh K."/>
            <person name="Llopart A."/>
            <person name="Long M."/>
            <person name="Low L."/>
            <person name="Lozovsky E."/>
            <person name="Lu J."/>
            <person name="Luo M."/>
            <person name="Machado C.A."/>
            <person name="Makalowski W."/>
            <person name="Marzo M."/>
            <person name="Matsuda M."/>
            <person name="Matzkin L."/>
            <person name="McAllister B."/>
            <person name="McBride C.S."/>
            <person name="McKernan B."/>
            <person name="McKernan K."/>
            <person name="Mendez-Lago M."/>
            <person name="Minx P."/>
            <person name="Mollenhauer M.U."/>
            <person name="Montooth K."/>
            <person name="Mount S.M."/>
            <person name="Mu X."/>
            <person name="Myers E."/>
            <person name="Negre B."/>
            <person name="Newfeld S."/>
            <person name="Nielsen R."/>
            <person name="Noor M.A."/>
            <person name="O'Grady P."/>
            <person name="Pachter L."/>
            <person name="Papaceit M."/>
            <person name="Parisi M.J."/>
            <person name="Parisi M."/>
            <person name="Parts L."/>
            <person name="Pedersen J.S."/>
            <person name="Pesole G."/>
            <person name="Phillippy A.M."/>
            <person name="Ponting C.P."/>
            <person name="Pop M."/>
            <person name="Porcelli D."/>
            <person name="Powell J.R."/>
            <person name="Prohaska S."/>
            <person name="Pruitt K."/>
            <person name="Puig M."/>
            <person name="Quesneville H."/>
            <person name="Ram K.R."/>
            <person name="Rand D."/>
            <person name="Rasmussen M.D."/>
            <person name="Reed L.K."/>
            <person name="Reenan R."/>
            <person name="Reily A."/>
            <person name="Remington K.A."/>
            <person name="Rieger T.T."/>
            <person name="Ritchie M.G."/>
            <person name="Robin C."/>
            <person name="Rogers Y.H."/>
            <person name="Rohde C."/>
            <person name="Rozas J."/>
            <person name="Rubenfield M.J."/>
            <person name="Ruiz A."/>
            <person name="Russo S."/>
            <person name="Salzberg S.L."/>
            <person name="Sanchez-Gracia A."/>
            <person name="Saranga D.J."/>
            <person name="Sato H."/>
            <person name="Schaeffer S.W."/>
            <person name="Schatz M.C."/>
            <person name="Schlenke T."/>
            <person name="Schwartz R."/>
            <person name="Segarra C."/>
            <person name="Singh R.S."/>
            <person name="Sirot L."/>
            <person name="Sirota M."/>
            <person name="Sisneros N.B."/>
            <person name="Smith C.D."/>
            <person name="Smith T.F."/>
            <person name="Spieth J."/>
            <person name="Stage D.E."/>
            <person name="Stark A."/>
            <person name="Stephan W."/>
            <person name="Strausberg R.L."/>
            <person name="Strempel S."/>
            <person name="Sturgill D."/>
            <person name="Sutton G."/>
            <person name="Sutton G.G."/>
            <person name="Tao W."/>
            <person name="Teichmann S."/>
            <person name="Tobari Y.N."/>
            <person name="Tomimura Y."/>
            <person name="Tsolas J.M."/>
            <person name="Valente V.L."/>
            <person name="Venter E."/>
            <person name="Venter J.C."/>
            <person name="Vicario S."/>
            <person name="Vieira F.G."/>
            <person name="Vilella A.J."/>
            <person name="Villasante A."/>
            <person name="Walenz B."/>
            <person name="Wang J."/>
            <person name="Wasserman M."/>
            <person name="Watts T."/>
            <person name="Wilson D."/>
            <person name="Wilson R.K."/>
            <person name="Wing R.A."/>
            <person name="Wolfner M.F."/>
            <person name="Wong A."/>
            <person name="Wong G.K."/>
            <person name="Wu C.I."/>
            <person name="Wu G."/>
            <person name="Yamamoto D."/>
            <person name="Yang H.P."/>
            <person name="Yang S.P."/>
            <person name="Yorke J.A."/>
            <person name="Yoshida K."/>
            <person name="Zdobnov E."/>
            <person name="Zhang P."/>
            <person name="Zhang Y."/>
            <person name="Zimin A.V."/>
            <person name="Baldwin J."/>
            <person name="Abdouelleil A."/>
            <person name="Abdulkadir J."/>
            <person name="Abebe A."/>
            <person name="Abera B."/>
            <person name="Abreu J."/>
            <person name="Acer S.C."/>
            <person name="Aftuck L."/>
            <person name="Alexander A."/>
            <person name="An P."/>
            <person name="Anderson E."/>
            <person name="Anderson S."/>
            <person name="Arachi H."/>
            <person name="Azer M."/>
            <person name="Bachantsang P."/>
            <person name="Barry A."/>
            <person name="Bayul T."/>
            <person name="Berlin A."/>
            <person name="Bessette D."/>
            <person name="Bloom T."/>
            <person name="Blye J."/>
            <person name="Boguslavskiy L."/>
            <person name="Bonnet C."/>
            <person name="Boukhgalter B."/>
            <person name="Bourzgui I."/>
            <person name="Brown A."/>
            <person name="Cahill P."/>
            <person name="Channer S."/>
            <person name="Cheshatsang Y."/>
            <person name="Chuda L."/>
            <person name="Citroen M."/>
            <person name="Collymore A."/>
            <person name="Cooke P."/>
            <person name="Costello M."/>
            <person name="D'Aco K."/>
            <person name="Daza R."/>
            <person name="De Haan G."/>
            <person name="DeGray S."/>
            <person name="DeMaso C."/>
            <person name="Dhargay N."/>
            <person name="Dooley K."/>
            <person name="Dooley E."/>
            <person name="Doricent M."/>
            <person name="Dorje P."/>
            <person name="Dorjee K."/>
            <person name="Dupes A."/>
            <person name="Elong R."/>
            <person name="Falk J."/>
            <person name="Farina A."/>
            <person name="Faro S."/>
            <person name="Ferguson D."/>
            <person name="Fisher S."/>
            <person name="Foley C.D."/>
            <person name="Franke A."/>
            <person name="Friedrich D."/>
            <person name="Gadbois L."/>
            <person name="Gearin G."/>
            <person name="Gearin C.R."/>
            <person name="Giannoukos G."/>
            <person name="Goode T."/>
            <person name="Graham J."/>
            <person name="Grandbois E."/>
            <person name="Grewal S."/>
            <person name="Gyaltsen K."/>
            <person name="Hafez N."/>
            <person name="Hagos B."/>
            <person name="Hall J."/>
            <person name="Henson C."/>
            <person name="Hollinger A."/>
            <person name="Honan T."/>
            <person name="Huard M.D."/>
            <person name="Hughes L."/>
            <person name="Hurhula B."/>
            <person name="Husby M.E."/>
            <person name="Kamat A."/>
            <person name="Kanga B."/>
            <person name="Kashin S."/>
            <person name="Khazanovich D."/>
            <person name="Kisner P."/>
            <person name="Lance K."/>
            <person name="Lara M."/>
            <person name="Lee W."/>
            <person name="Lennon N."/>
            <person name="Letendre F."/>
            <person name="LeVine R."/>
            <person name="Lipovsky A."/>
            <person name="Liu X."/>
            <person name="Liu J."/>
            <person name="Liu S."/>
            <person name="Lokyitsang T."/>
            <person name="Lokyitsang Y."/>
            <person name="Lubonja R."/>
            <person name="Lui A."/>
            <person name="MacDonald P."/>
            <person name="Magnisalis V."/>
            <person name="Maru K."/>
            <person name="Matthews C."/>
            <person name="McCusker W."/>
            <person name="McDonough S."/>
            <person name="Mehta T."/>
            <person name="Meldrim J."/>
            <person name="Meneus L."/>
            <person name="Mihai O."/>
            <person name="Mihalev A."/>
            <person name="Mihova T."/>
            <person name="Mittelman R."/>
            <person name="Mlenga V."/>
            <person name="Montmayeur A."/>
            <person name="Mulrain L."/>
            <person name="Navidi A."/>
            <person name="Naylor J."/>
            <person name="Negash T."/>
            <person name="Nguyen T."/>
            <person name="Nguyen N."/>
            <person name="Nicol R."/>
            <person name="Norbu C."/>
            <person name="Norbu N."/>
            <person name="Novod N."/>
            <person name="O'Neill B."/>
            <person name="Osman S."/>
            <person name="Markiewicz E."/>
            <person name="Oyono O.L."/>
            <person name="Patti C."/>
            <person name="Phunkhang P."/>
            <person name="Pierre F."/>
            <person name="Priest M."/>
            <person name="Raghuraman S."/>
            <person name="Rege F."/>
            <person name="Reyes R."/>
            <person name="Rise C."/>
            <person name="Rogov P."/>
            <person name="Ross K."/>
            <person name="Ryan E."/>
            <person name="Settipalli S."/>
            <person name="Shea T."/>
            <person name="Sherpa N."/>
            <person name="Shi L."/>
            <person name="Shih D."/>
            <person name="Sparrow T."/>
            <person name="Spaulding J."/>
            <person name="Stalker J."/>
            <person name="Stange-Thomann N."/>
            <person name="Stavropoulos S."/>
            <person name="Stone C."/>
            <person name="Strader C."/>
            <person name="Tesfaye S."/>
            <person name="Thomson T."/>
            <person name="Thoulutsang Y."/>
            <person name="Thoulutsang D."/>
            <person name="Topham K."/>
            <person name="Topping I."/>
            <person name="Tsamla T."/>
            <person name="Vassiliev H."/>
            <person name="Vo A."/>
            <person name="Wangchuk T."/>
            <person name="Wangdi T."/>
            <person name="Weiand M."/>
            <person name="Wilkinson J."/>
            <person name="Wilson A."/>
            <person name="Yadav S."/>
            <person name="Young G."/>
            <person name="Yu Q."/>
            <person name="Zembek L."/>
            <person name="Zhong D."/>
            <person name="Zimmer A."/>
            <person name="Zwirko Z."/>
            <person name="Jaffe D.B."/>
            <person name="Alvarez P."/>
            <person name="Brockman W."/>
            <person name="Butler J."/>
            <person name="Chin C."/>
            <person name="Gnerre S."/>
            <person name="Grabherr M."/>
            <person name="Kleber M."/>
            <person name="Mauceli E."/>
            <person name="MacCallum I."/>
        </authorList>
    </citation>
    <scope>NUCLEOTIDE SEQUENCE [LARGE SCALE GENOMIC DNA]</scope>
    <source>
        <strain evidence="7">Tucson 14024-0371.13</strain>
    </source>
</reference>
<sequence length="496" mass="55905">MKFKSCAILAFAILCIVFTKVACETEPDKDDPTTTVTPEPPKKTPVKDSKLCKKCICDIQNNFLDCNEKLGDWFSSDQWNDLTNGDVVFKTIRLEHNNLTTIPALPAYGVENLYLAFNQIENITLGAFRNLSELVNLDISHNKLTTKTLVPDVFQGPYSTSDYKPLPKLRSLNLGYNDLHSLDGDIFEHIPQLEELVLCSNPFQIINKNAEVAISGLAYLKTLDISYLEIDELPETVLHGPRDLNTLLAAGNEFRSLPDGLEYAQNLIHLVLNENPIENLVGDNVFPNMTSLKYLSMSFMPKLYKIGPGAFSELQNLTELILSDNKFLNEFDELAFSKNVTGGPYLDYPPLEHFFLNNCNLTVLPKPLLVRWDKVKVLDLQYNPWRCDSSNDYLINELIGHVNKTNSILAKNVKCAFPDELKDVTVLRVADEHLVQTPGASLVWIGLLVVLLIVIPTVVAAYAIKKRGCFGRFRRSDSVANRALYNRTSFNEDFHI</sequence>
<dbReference type="OMA" id="DVFKGPY"/>
<protein>
    <recommendedName>
        <fullName evidence="8">LRRCT domain-containing protein</fullName>
    </recommendedName>
</protein>
<evidence type="ECO:0000256" key="2">
    <source>
        <dbReference type="ARBA" id="ARBA00022729"/>
    </source>
</evidence>
<dbReference type="InParanoid" id="B3MJG2"/>
<evidence type="ECO:0008006" key="8">
    <source>
        <dbReference type="Google" id="ProtNLM"/>
    </source>
</evidence>
<dbReference type="HOGENOM" id="CLU_035455_0_0_1"/>
<organism evidence="6 7">
    <name type="scientific">Drosophila ananassae</name>
    <name type="common">Fruit fly</name>
    <dbReference type="NCBI Taxonomy" id="7217"/>
    <lineage>
        <taxon>Eukaryota</taxon>
        <taxon>Metazoa</taxon>
        <taxon>Ecdysozoa</taxon>
        <taxon>Arthropoda</taxon>
        <taxon>Hexapoda</taxon>
        <taxon>Insecta</taxon>
        <taxon>Pterygota</taxon>
        <taxon>Neoptera</taxon>
        <taxon>Endopterygota</taxon>
        <taxon>Diptera</taxon>
        <taxon>Brachycera</taxon>
        <taxon>Muscomorpha</taxon>
        <taxon>Ephydroidea</taxon>
        <taxon>Drosophilidae</taxon>
        <taxon>Drosophila</taxon>
        <taxon>Sophophora</taxon>
    </lineage>
</organism>
<dbReference type="SMR" id="B3MJG2"/>
<dbReference type="GeneID" id="6498582"/>
<proteinExistence type="predicted"/>
<dbReference type="STRING" id="7217.B3MJG2"/>
<evidence type="ECO:0000256" key="1">
    <source>
        <dbReference type="ARBA" id="ARBA00022614"/>
    </source>
</evidence>
<feature type="transmembrane region" description="Helical" evidence="4">
    <location>
        <begin position="442"/>
        <end position="464"/>
    </location>
</feature>
<dbReference type="Pfam" id="PF13855">
    <property type="entry name" value="LRR_8"/>
    <property type="match status" value="3"/>
</dbReference>
<dbReference type="InterPro" id="IPR001611">
    <property type="entry name" value="Leu-rich_rpt"/>
</dbReference>